<sequence length="157" mass="17941">MEMIDNLKSLLRFINLTLACNCKCRREAFFCRLFFTGKEPTVLHNLYHLAALCIRHINWLFIVYGQDYGAAFTEIFLSLPRILGNDPSVSSAWSVMATASKIWELERMLISLAVEPVPSSAEIRNERRTAFMAWYLIMCYLAMHAYGSKSISNKSGS</sequence>
<organism evidence="2 3">
    <name type="scientific">Hibiscus sabdariffa</name>
    <name type="common">roselle</name>
    <dbReference type="NCBI Taxonomy" id="183260"/>
    <lineage>
        <taxon>Eukaryota</taxon>
        <taxon>Viridiplantae</taxon>
        <taxon>Streptophyta</taxon>
        <taxon>Embryophyta</taxon>
        <taxon>Tracheophyta</taxon>
        <taxon>Spermatophyta</taxon>
        <taxon>Magnoliopsida</taxon>
        <taxon>eudicotyledons</taxon>
        <taxon>Gunneridae</taxon>
        <taxon>Pentapetalae</taxon>
        <taxon>rosids</taxon>
        <taxon>malvids</taxon>
        <taxon>Malvales</taxon>
        <taxon>Malvaceae</taxon>
        <taxon>Malvoideae</taxon>
        <taxon>Hibiscus</taxon>
    </lineage>
</organism>
<name>A0ABR2CB20_9ROSI</name>
<reference evidence="2 3" key="1">
    <citation type="journal article" date="2024" name="G3 (Bethesda)">
        <title>Genome assembly of Hibiscus sabdariffa L. provides insights into metabolisms of medicinal natural products.</title>
        <authorList>
            <person name="Kim T."/>
        </authorList>
    </citation>
    <scope>NUCLEOTIDE SEQUENCE [LARGE SCALE GENOMIC DNA]</scope>
    <source>
        <strain evidence="2">TK-2024</strain>
        <tissue evidence="2">Old leaves</tissue>
    </source>
</reference>
<evidence type="ECO:0000313" key="2">
    <source>
        <dbReference type="EMBL" id="KAK8516619.1"/>
    </source>
</evidence>
<proteinExistence type="predicted"/>
<feature type="transmembrane region" description="Helical" evidence="1">
    <location>
        <begin position="129"/>
        <end position="147"/>
    </location>
</feature>
<keyword evidence="1" id="KW-1133">Transmembrane helix</keyword>
<dbReference type="Proteomes" id="UP001472677">
    <property type="component" value="Unassembled WGS sequence"/>
</dbReference>
<dbReference type="EMBL" id="JBBPBM010000057">
    <property type="protein sequence ID" value="KAK8516619.1"/>
    <property type="molecule type" value="Genomic_DNA"/>
</dbReference>
<accession>A0ABR2CB20</accession>
<comment type="caution">
    <text evidence="2">The sequence shown here is derived from an EMBL/GenBank/DDBJ whole genome shotgun (WGS) entry which is preliminary data.</text>
</comment>
<evidence type="ECO:0000256" key="1">
    <source>
        <dbReference type="SAM" id="Phobius"/>
    </source>
</evidence>
<keyword evidence="1" id="KW-0472">Membrane</keyword>
<keyword evidence="3" id="KW-1185">Reference proteome</keyword>
<protein>
    <submittedName>
        <fullName evidence="2">Uncharacterized protein</fullName>
    </submittedName>
</protein>
<keyword evidence="1" id="KW-0812">Transmembrane</keyword>
<evidence type="ECO:0000313" key="3">
    <source>
        <dbReference type="Proteomes" id="UP001472677"/>
    </source>
</evidence>
<gene>
    <name evidence="2" type="ORF">V6N12_049341</name>
</gene>